<accession>H2C910</accession>
<reference evidence="2 3" key="1">
    <citation type="submission" date="2012-01" db="EMBL/GenBank/DDBJ databases">
        <title>Improved High-Quality Draft sequence of Metallosphaera yellowstonensis MK1.</title>
        <authorList>
            <consortium name="US DOE Joint Genome Institute"/>
            <person name="Lucas S."/>
            <person name="Han J."/>
            <person name="Cheng J.-F."/>
            <person name="Goodwin L."/>
            <person name="Pitluck S."/>
            <person name="Peters L."/>
            <person name="Teshima H."/>
            <person name="Detter J.C."/>
            <person name="Han C."/>
            <person name="Tapia R."/>
            <person name="Land M."/>
            <person name="Hauser L."/>
            <person name="Kyrpides N."/>
            <person name="Kozubal M."/>
            <person name="Macur R.E."/>
            <person name="Jay Z."/>
            <person name="Inskeep W."/>
            <person name="Woyke T."/>
        </authorList>
    </citation>
    <scope>NUCLEOTIDE SEQUENCE [LARGE SCALE GENOMIC DNA]</scope>
    <source>
        <strain evidence="2 3">MK1</strain>
    </source>
</reference>
<dbReference type="STRING" id="671065.MetMK1DRAFT_00030790"/>
<protein>
    <submittedName>
        <fullName evidence="2">Uncharacterized protein</fullName>
    </submittedName>
</protein>
<sequence length="54" mass="6219">MKSTVRRNLNLSTPLKGTRTEQKGVQREGERSELRLVELIKSRKVLLLGSLRRS</sequence>
<dbReference type="EMBL" id="JH597770">
    <property type="protein sequence ID" value="EHP68636.1"/>
    <property type="molecule type" value="Genomic_DNA"/>
</dbReference>
<evidence type="ECO:0000256" key="1">
    <source>
        <dbReference type="SAM" id="MobiDB-lite"/>
    </source>
</evidence>
<feature type="compositionally biased region" description="Basic and acidic residues" evidence="1">
    <location>
        <begin position="18"/>
        <end position="30"/>
    </location>
</feature>
<dbReference type="RefSeq" id="WP_009075271.1">
    <property type="nucleotide sequence ID" value="NZ_JH597770.1"/>
</dbReference>
<dbReference type="Proteomes" id="UP000003980">
    <property type="component" value="Unassembled WGS sequence"/>
</dbReference>
<evidence type="ECO:0000313" key="3">
    <source>
        <dbReference type="Proteomes" id="UP000003980"/>
    </source>
</evidence>
<gene>
    <name evidence="2" type="ORF">MetMK1DRAFT_00030790</name>
</gene>
<name>H2C910_9CREN</name>
<keyword evidence="3" id="KW-1185">Reference proteome</keyword>
<feature type="region of interest" description="Disordered" evidence="1">
    <location>
        <begin position="1"/>
        <end position="30"/>
    </location>
</feature>
<dbReference type="HOGENOM" id="CLU_3039126_0_0_2"/>
<proteinExistence type="predicted"/>
<evidence type="ECO:0000313" key="2">
    <source>
        <dbReference type="EMBL" id="EHP68636.1"/>
    </source>
</evidence>
<feature type="compositionally biased region" description="Polar residues" evidence="1">
    <location>
        <begin position="1"/>
        <end position="15"/>
    </location>
</feature>
<organism evidence="2 3">
    <name type="scientific">Metallosphaera yellowstonensis MK1</name>
    <dbReference type="NCBI Taxonomy" id="671065"/>
    <lineage>
        <taxon>Archaea</taxon>
        <taxon>Thermoproteota</taxon>
        <taxon>Thermoprotei</taxon>
        <taxon>Sulfolobales</taxon>
        <taxon>Sulfolobaceae</taxon>
        <taxon>Metallosphaera</taxon>
    </lineage>
</organism>
<dbReference type="AlphaFoldDB" id="H2C910"/>